<gene>
    <name evidence="13" type="ORF">GCM10007094_19620</name>
</gene>
<keyword evidence="8" id="KW-0520">NAD</keyword>
<comment type="caution">
    <text evidence="13">The sequence shown here is derived from an EMBL/GenBank/DDBJ whole genome shotgun (WGS) entry which is preliminary data.</text>
</comment>
<keyword evidence="9" id="KW-0486">Methionine biosynthesis</keyword>
<organism evidence="13 14">
    <name type="scientific">Pseudovibrio japonicus</name>
    <dbReference type="NCBI Taxonomy" id="366534"/>
    <lineage>
        <taxon>Bacteria</taxon>
        <taxon>Pseudomonadati</taxon>
        <taxon>Pseudomonadota</taxon>
        <taxon>Alphaproteobacteria</taxon>
        <taxon>Hyphomicrobiales</taxon>
        <taxon>Stappiaceae</taxon>
        <taxon>Pseudovibrio</taxon>
    </lineage>
</organism>
<dbReference type="RefSeq" id="WP_189436595.1">
    <property type="nucleotide sequence ID" value="NZ_BMXE01000003.1"/>
</dbReference>
<dbReference type="PANTHER" id="PTHR45754">
    <property type="entry name" value="METHYLENETETRAHYDROFOLATE REDUCTASE"/>
    <property type="match status" value="1"/>
</dbReference>
<evidence type="ECO:0000256" key="6">
    <source>
        <dbReference type="ARBA" id="ARBA00022827"/>
    </source>
</evidence>
<reference evidence="14" key="1">
    <citation type="journal article" date="2019" name="Int. J. Syst. Evol. Microbiol.">
        <title>The Global Catalogue of Microorganisms (GCM) 10K type strain sequencing project: providing services to taxonomists for standard genome sequencing and annotation.</title>
        <authorList>
            <consortium name="The Broad Institute Genomics Platform"/>
            <consortium name="The Broad Institute Genome Sequencing Center for Infectious Disease"/>
            <person name="Wu L."/>
            <person name="Ma J."/>
        </authorList>
    </citation>
    <scope>NUCLEOTIDE SEQUENCE [LARGE SCALE GENOMIC DNA]</scope>
    <source>
        <strain evidence="14">KCTC 12861</strain>
    </source>
</reference>
<keyword evidence="7 12" id="KW-0560">Oxidoreductase</keyword>
<evidence type="ECO:0000256" key="11">
    <source>
        <dbReference type="ARBA" id="ARBA00048628"/>
    </source>
</evidence>
<evidence type="ECO:0000256" key="1">
    <source>
        <dbReference type="ARBA" id="ARBA00001974"/>
    </source>
</evidence>
<comment type="pathway">
    <text evidence="10">Amino-acid biosynthesis; L-methionine biosynthesis via de novo pathway.</text>
</comment>
<comment type="similarity">
    <text evidence="3 12">Belongs to the methylenetetrahydrofolate reductase family.</text>
</comment>
<accession>A0ABQ3EDD9</accession>
<comment type="cofactor">
    <cofactor evidence="1 12">
        <name>FAD</name>
        <dbReference type="ChEBI" id="CHEBI:57692"/>
    </cofactor>
</comment>
<evidence type="ECO:0000256" key="8">
    <source>
        <dbReference type="ARBA" id="ARBA00023027"/>
    </source>
</evidence>
<evidence type="ECO:0000256" key="2">
    <source>
        <dbReference type="ARBA" id="ARBA00004777"/>
    </source>
</evidence>
<evidence type="ECO:0000256" key="5">
    <source>
        <dbReference type="ARBA" id="ARBA00022630"/>
    </source>
</evidence>
<comment type="pathway">
    <text evidence="2 12">One-carbon metabolism; tetrahydrofolate interconversion.</text>
</comment>
<evidence type="ECO:0000256" key="9">
    <source>
        <dbReference type="ARBA" id="ARBA00023167"/>
    </source>
</evidence>
<dbReference type="InterPro" id="IPR004620">
    <property type="entry name" value="MTHF_reductase_bac"/>
</dbReference>
<dbReference type="PANTHER" id="PTHR45754:SF3">
    <property type="entry name" value="METHYLENETETRAHYDROFOLATE REDUCTASE (NADPH)"/>
    <property type="match status" value="1"/>
</dbReference>
<dbReference type="InterPro" id="IPR029041">
    <property type="entry name" value="FAD-linked_oxidoreductase-like"/>
</dbReference>
<evidence type="ECO:0000313" key="14">
    <source>
        <dbReference type="Proteomes" id="UP000637980"/>
    </source>
</evidence>
<dbReference type="CDD" id="cd00537">
    <property type="entry name" value="MTHFR"/>
    <property type="match status" value="1"/>
</dbReference>
<dbReference type="InterPro" id="IPR003171">
    <property type="entry name" value="Mehydrof_redctse-like"/>
</dbReference>
<dbReference type="NCBIfam" id="TIGR00676">
    <property type="entry name" value="fadh2"/>
    <property type="match status" value="1"/>
</dbReference>
<name>A0ABQ3EDD9_9HYPH</name>
<evidence type="ECO:0000256" key="4">
    <source>
        <dbReference type="ARBA" id="ARBA00022605"/>
    </source>
</evidence>
<keyword evidence="14" id="KW-1185">Reference proteome</keyword>
<evidence type="ECO:0000256" key="12">
    <source>
        <dbReference type="RuleBase" id="RU003862"/>
    </source>
</evidence>
<proteinExistence type="inferred from homology"/>
<evidence type="ECO:0000256" key="3">
    <source>
        <dbReference type="ARBA" id="ARBA00006743"/>
    </source>
</evidence>
<dbReference type="Gene3D" id="3.20.20.220">
    <property type="match status" value="1"/>
</dbReference>
<keyword evidence="5 12" id="KW-0285">Flavoprotein</keyword>
<keyword evidence="6 12" id="KW-0274">FAD</keyword>
<dbReference type="EMBL" id="BMXE01000003">
    <property type="protein sequence ID" value="GHB31211.1"/>
    <property type="molecule type" value="Genomic_DNA"/>
</dbReference>
<evidence type="ECO:0000256" key="10">
    <source>
        <dbReference type="ARBA" id="ARBA00034478"/>
    </source>
</evidence>
<comment type="catalytic activity">
    <reaction evidence="11">
        <text>(6S)-5-methyl-5,6,7,8-tetrahydrofolate + NAD(+) = (6R)-5,10-methylene-5,6,7,8-tetrahydrofolate + NADH + H(+)</text>
        <dbReference type="Rhea" id="RHEA:19821"/>
        <dbReference type="ChEBI" id="CHEBI:15378"/>
        <dbReference type="ChEBI" id="CHEBI:15636"/>
        <dbReference type="ChEBI" id="CHEBI:18608"/>
        <dbReference type="ChEBI" id="CHEBI:57540"/>
        <dbReference type="ChEBI" id="CHEBI:57945"/>
        <dbReference type="EC" id="1.5.1.54"/>
    </reaction>
    <physiologicalReaction direction="right-to-left" evidence="11">
        <dbReference type="Rhea" id="RHEA:19823"/>
    </physiologicalReaction>
</comment>
<protein>
    <recommendedName>
        <fullName evidence="12">Methylenetetrahydrofolate reductase</fullName>
        <ecNumber evidence="12">1.5.1.54</ecNumber>
    </recommendedName>
</protein>
<dbReference type="SUPFAM" id="SSF51730">
    <property type="entry name" value="FAD-linked oxidoreductase"/>
    <property type="match status" value="1"/>
</dbReference>
<evidence type="ECO:0000313" key="13">
    <source>
        <dbReference type="EMBL" id="GHB31211.1"/>
    </source>
</evidence>
<dbReference type="Pfam" id="PF02219">
    <property type="entry name" value="MTHFR"/>
    <property type="match status" value="1"/>
</dbReference>
<sequence length="306" mass="33398">MSEHSIDRRFRLNGASDISVSFEFFPPKSEKMEQQLWSSVKRLEPLAPSFVSVTYGAGGSTRERTHSTVSRIVNETTLKPAAHLTCVDATKEEVNEVIRSYWDAGVRHIVALRGDPAGGVGETYIPHDGGYQSTADLVASIRSIGDFEVSVAAYPEKHPESPSWSTELDVLKAKVDAGATRAITQFFFDNDHYFRYVDRVRAAGINIPIIPGIVPVTSFKGISGFACKTGASVPGWLAHRFDGLDDDPRTRELVAAAVAAEQVMSLADDGVEDFHFYTMNKADLVYAICHMLGLRGKQDAKASVAA</sequence>
<dbReference type="Proteomes" id="UP000637980">
    <property type="component" value="Unassembled WGS sequence"/>
</dbReference>
<evidence type="ECO:0000256" key="7">
    <source>
        <dbReference type="ARBA" id="ARBA00023002"/>
    </source>
</evidence>
<dbReference type="EC" id="1.5.1.54" evidence="12"/>
<keyword evidence="4" id="KW-0028">Amino-acid biosynthesis</keyword>